<evidence type="ECO:0000256" key="4">
    <source>
        <dbReference type="ARBA" id="ARBA00023015"/>
    </source>
</evidence>
<dbReference type="EMBL" id="JACIET010000002">
    <property type="protein sequence ID" value="MBB4013693.1"/>
    <property type="molecule type" value="Genomic_DNA"/>
</dbReference>
<dbReference type="InterPro" id="IPR043135">
    <property type="entry name" value="Fur_C"/>
</dbReference>
<feature type="binding site" evidence="7">
    <location>
        <position position="138"/>
    </location>
    <ligand>
        <name>Zn(2+)</name>
        <dbReference type="ChEBI" id="CHEBI:29105"/>
    </ligand>
</feature>
<evidence type="ECO:0000256" key="1">
    <source>
        <dbReference type="ARBA" id="ARBA00007957"/>
    </source>
</evidence>
<evidence type="ECO:0000256" key="7">
    <source>
        <dbReference type="PIRSR" id="PIRSR602481-1"/>
    </source>
</evidence>
<gene>
    <name evidence="8" type="ORF">GGR36_003039</name>
</gene>
<dbReference type="Gene3D" id="1.10.10.10">
    <property type="entry name" value="Winged helix-like DNA-binding domain superfamily/Winged helix DNA-binding domain"/>
    <property type="match status" value="1"/>
</dbReference>
<keyword evidence="7" id="KW-0479">Metal-binding</keyword>
<accession>A0A840BM27</accession>
<dbReference type="GO" id="GO:0003700">
    <property type="term" value="F:DNA-binding transcription factor activity"/>
    <property type="evidence" value="ECO:0007669"/>
    <property type="project" value="InterPro"/>
</dbReference>
<dbReference type="GO" id="GO:0008270">
    <property type="term" value="F:zinc ion binding"/>
    <property type="evidence" value="ECO:0007669"/>
    <property type="project" value="TreeGrafter"/>
</dbReference>
<feature type="binding site" evidence="7">
    <location>
        <position position="135"/>
    </location>
    <ligand>
        <name>Zn(2+)</name>
        <dbReference type="ChEBI" id="CHEBI:29105"/>
    </ligand>
</feature>
<dbReference type="PANTHER" id="PTHR33202:SF7">
    <property type="entry name" value="FERRIC UPTAKE REGULATION PROTEIN"/>
    <property type="match status" value="1"/>
</dbReference>
<evidence type="ECO:0000256" key="3">
    <source>
        <dbReference type="ARBA" id="ARBA00022833"/>
    </source>
</evidence>
<evidence type="ECO:0000313" key="9">
    <source>
        <dbReference type="Proteomes" id="UP000561045"/>
    </source>
</evidence>
<dbReference type="GO" id="GO:1900376">
    <property type="term" value="P:regulation of secondary metabolite biosynthetic process"/>
    <property type="evidence" value="ECO:0007669"/>
    <property type="project" value="TreeGrafter"/>
</dbReference>
<dbReference type="InterPro" id="IPR002481">
    <property type="entry name" value="FUR"/>
</dbReference>
<organism evidence="8 9">
    <name type="scientific">Niveibacterium umoris</name>
    <dbReference type="NCBI Taxonomy" id="1193620"/>
    <lineage>
        <taxon>Bacteria</taxon>
        <taxon>Pseudomonadati</taxon>
        <taxon>Pseudomonadota</taxon>
        <taxon>Betaproteobacteria</taxon>
        <taxon>Rhodocyclales</taxon>
        <taxon>Rhodocyclaceae</taxon>
        <taxon>Niveibacterium</taxon>
    </lineage>
</organism>
<comment type="cofactor">
    <cofactor evidence="7">
        <name>Zn(2+)</name>
        <dbReference type="ChEBI" id="CHEBI:29105"/>
    </cofactor>
    <text evidence="7">Binds 1 zinc ion per subunit.</text>
</comment>
<dbReference type="PANTHER" id="PTHR33202">
    <property type="entry name" value="ZINC UPTAKE REGULATION PROTEIN"/>
    <property type="match status" value="1"/>
</dbReference>
<name>A0A840BM27_9RHOO</name>
<evidence type="ECO:0000313" key="8">
    <source>
        <dbReference type="EMBL" id="MBB4013693.1"/>
    </source>
</evidence>
<dbReference type="SUPFAM" id="SSF46785">
    <property type="entry name" value="Winged helix' DNA-binding domain"/>
    <property type="match status" value="1"/>
</dbReference>
<dbReference type="AlphaFoldDB" id="A0A840BM27"/>
<evidence type="ECO:0000256" key="5">
    <source>
        <dbReference type="ARBA" id="ARBA00023125"/>
    </source>
</evidence>
<dbReference type="GO" id="GO:0045892">
    <property type="term" value="P:negative regulation of DNA-templated transcription"/>
    <property type="evidence" value="ECO:0007669"/>
    <property type="project" value="TreeGrafter"/>
</dbReference>
<dbReference type="Gene3D" id="3.30.1490.190">
    <property type="match status" value="1"/>
</dbReference>
<keyword evidence="6" id="KW-0804">Transcription</keyword>
<evidence type="ECO:0000256" key="2">
    <source>
        <dbReference type="ARBA" id="ARBA00022491"/>
    </source>
</evidence>
<dbReference type="InterPro" id="IPR036390">
    <property type="entry name" value="WH_DNA-bd_sf"/>
</dbReference>
<dbReference type="InterPro" id="IPR036388">
    <property type="entry name" value="WH-like_DNA-bd_sf"/>
</dbReference>
<dbReference type="Pfam" id="PF01475">
    <property type="entry name" value="FUR"/>
    <property type="match status" value="1"/>
</dbReference>
<reference evidence="8 9" key="1">
    <citation type="submission" date="2020-08" db="EMBL/GenBank/DDBJ databases">
        <title>Genomic Encyclopedia of Type Strains, Phase IV (KMG-IV): sequencing the most valuable type-strain genomes for metagenomic binning, comparative biology and taxonomic classification.</title>
        <authorList>
            <person name="Goeker M."/>
        </authorList>
    </citation>
    <scope>NUCLEOTIDE SEQUENCE [LARGE SCALE GENOMIC DNA]</scope>
    <source>
        <strain evidence="8 9">DSM 106739</strain>
    </source>
</reference>
<sequence>MKESQDISRLLRERGARVTPARLRVLALLRGAERGLSHHDVEKALDDGTPVDRVTLYRVLDWLVEQGLAHKTADEQRVFRFSAATTDGEPHQAHAHFVCDDCGKVFCLQDTPRAAPRLPAGFASTQVEFEVHGHCAACNVPVEEAR</sequence>
<dbReference type="RefSeq" id="WP_183635626.1">
    <property type="nucleotide sequence ID" value="NZ_BAABLE010000005.1"/>
</dbReference>
<dbReference type="GO" id="GO:0000976">
    <property type="term" value="F:transcription cis-regulatory region binding"/>
    <property type="evidence" value="ECO:0007669"/>
    <property type="project" value="TreeGrafter"/>
</dbReference>
<keyword evidence="4" id="KW-0805">Transcription regulation</keyword>
<comment type="similarity">
    <text evidence="1">Belongs to the Fur family.</text>
</comment>
<proteinExistence type="inferred from homology"/>
<protein>
    <submittedName>
        <fullName evidence="8">Fur family ferric uptake transcriptional regulator</fullName>
    </submittedName>
</protein>
<dbReference type="Proteomes" id="UP000561045">
    <property type="component" value="Unassembled WGS sequence"/>
</dbReference>
<comment type="caution">
    <text evidence="8">The sequence shown here is derived from an EMBL/GenBank/DDBJ whole genome shotgun (WGS) entry which is preliminary data.</text>
</comment>
<keyword evidence="9" id="KW-1185">Reference proteome</keyword>
<keyword evidence="5" id="KW-0238">DNA-binding</keyword>
<keyword evidence="3 7" id="KW-0862">Zinc</keyword>
<evidence type="ECO:0000256" key="6">
    <source>
        <dbReference type="ARBA" id="ARBA00023163"/>
    </source>
</evidence>
<feature type="binding site" evidence="7">
    <location>
        <position position="99"/>
    </location>
    <ligand>
        <name>Zn(2+)</name>
        <dbReference type="ChEBI" id="CHEBI:29105"/>
    </ligand>
</feature>
<feature type="binding site" evidence="7">
    <location>
        <position position="102"/>
    </location>
    <ligand>
        <name>Zn(2+)</name>
        <dbReference type="ChEBI" id="CHEBI:29105"/>
    </ligand>
</feature>
<keyword evidence="2" id="KW-0678">Repressor</keyword>